<organism evidence="2 3">
    <name type="scientific">Salinivirga cyanobacteriivorans</name>
    <dbReference type="NCBI Taxonomy" id="1307839"/>
    <lineage>
        <taxon>Bacteria</taxon>
        <taxon>Pseudomonadati</taxon>
        <taxon>Bacteroidota</taxon>
        <taxon>Bacteroidia</taxon>
        <taxon>Bacteroidales</taxon>
        <taxon>Salinivirgaceae</taxon>
        <taxon>Salinivirga</taxon>
    </lineage>
</organism>
<sequence length="96" mass="11076">MADKDQKLIEIQEKLDQLISSYEMCMEANSMLSSEIEEIKTRLDKRNAEYEALKERFETLKVARSIGDTPEGKKEARAKINAIVREVDQCIALLNR</sequence>
<dbReference type="STRING" id="1307839.L21SP5_01615"/>
<evidence type="ECO:0000313" key="3">
    <source>
        <dbReference type="Proteomes" id="UP000064893"/>
    </source>
</evidence>
<accession>A0A0S2HYV5</accession>
<dbReference type="OrthoDB" id="1467932at2"/>
<keyword evidence="3" id="KW-1185">Reference proteome</keyword>
<keyword evidence="1" id="KW-0175">Coiled coil</keyword>
<evidence type="ECO:0000256" key="1">
    <source>
        <dbReference type="SAM" id="Coils"/>
    </source>
</evidence>
<gene>
    <name evidence="2" type="ORF">L21SP5_01615</name>
</gene>
<dbReference type="RefSeq" id="WP_057952728.1">
    <property type="nucleotide sequence ID" value="NZ_CP013118.1"/>
</dbReference>
<dbReference type="Proteomes" id="UP000064893">
    <property type="component" value="Chromosome"/>
</dbReference>
<dbReference type="AlphaFoldDB" id="A0A0S2HYV5"/>
<reference evidence="2 3" key="1">
    <citation type="submission" date="2015-11" db="EMBL/GenBank/DDBJ databases">
        <title>Description and complete genome sequence of a novel strain predominating in hypersaline microbial mats and representing a new family of the Bacteriodetes phylum.</title>
        <authorList>
            <person name="Spring S."/>
            <person name="Bunk B."/>
            <person name="Sproer C."/>
            <person name="Klenk H.-P."/>
        </authorList>
    </citation>
    <scope>NUCLEOTIDE SEQUENCE [LARGE SCALE GENOMIC DNA]</scope>
    <source>
        <strain evidence="2 3">L21-Spi-D4</strain>
    </source>
</reference>
<dbReference type="EMBL" id="CP013118">
    <property type="protein sequence ID" value="ALO15258.1"/>
    <property type="molecule type" value="Genomic_DNA"/>
</dbReference>
<dbReference type="KEGG" id="blq:L21SP5_01615"/>
<evidence type="ECO:0000313" key="2">
    <source>
        <dbReference type="EMBL" id="ALO15258.1"/>
    </source>
</evidence>
<protein>
    <submittedName>
        <fullName evidence="2">Uncharacterized protein</fullName>
    </submittedName>
</protein>
<feature type="coiled-coil region" evidence="1">
    <location>
        <begin position="36"/>
        <end position="63"/>
    </location>
</feature>
<name>A0A0S2HYV5_9BACT</name>
<proteinExistence type="predicted"/>